<feature type="non-terminal residue" evidence="2">
    <location>
        <position position="42"/>
    </location>
</feature>
<reference evidence="2" key="1">
    <citation type="submission" date="2021-06" db="EMBL/GenBank/DDBJ databases">
        <authorList>
            <person name="Kallberg Y."/>
            <person name="Tangrot J."/>
            <person name="Rosling A."/>
        </authorList>
    </citation>
    <scope>NUCLEOTIDE SEQUENCE</scope>
    <source>
        <strain evidence="2">UK204</strain>
    </source>
</reference>
<accession>A0A9N9NTE4</accession>
<feature type="compositionally biased region" description="Acidic residues" evidence="1">
    <location>
        <begin position="25"/>
        <end position="34"/>
    </location>
</feature>
<feature type="region of interest" description="Disordered" evidence="1">
    <location>
        <begin position="13"/>
        <end position="42"/>
    </location>
</feature>
<evidence type="ECO:0000313" key="2">
    <source>
        <dbReference type="EMBL" id="CAG8762273.1"/>
    </source>
</evidence>
<comment type="caution">
    <text evidence="2">The sequence shown here is derived from an EMBL/GenBank/DDBJ whole genome shotgun (WGS) entry which is preliminary data.</text>
</comment>
<evidence type="ECO:0000313" key="3">
    <source>
        <dbReference type="Proteomes" id="UP000789570"/>
    </source>
</evidence>
<dbReference type="AlphaFoldDB" id="A0A9N9NTE4"/>
<proteinExistence type="predicted"/>
<name>A0A9N9NTE4_9GLOM</name>
<keyword evidence="3" id="KW-1185">Reference proteome</keyword>
<organism evidence="2 3">
    <name type="scientific">Funneliformis caledonium</name>
    <dbReference type="NCBI Taxonomy" id="1117310"/>
    <lineage>
        <taxon>Eukaryota</taxon>
        <taxon>Fungi</taxon>
        <taxon>Fungi incertae sedis</taxon>
        <taxon>Mucoromycota</taxon>
        <taxon>Glomeromycotina</taxon>
        <taxon>Glomeromycetes</taxon>
        <taxon>Glomerales</taxon>
        <taxon>Glomeraceae</taxon>
        <taxon>Funneliformis</taxon>
    </lineage>
</organism>
<protein>
    <submittedName>
        <fullName evidence="2">8963_t:CDS:1</fullName>
    </submittedName>
</protein>
<sequence length="42" mass="5112">MDDYFNVQEEFNQEDPDHEYLNNFNDDEWEDMNPNDDNSAPV</sequence>
<dbReference type="EMBL" id="CAJVPQ010023220">
    <property type="protein sequence ID" value="CAG8762273.1"/>
    <property type="molecule type" value="Genomic_DNA"/>
</dbReference>
<gene>
    <name evidence="2" type="ORF">FCALED_LOCUS17009</name>
</gene>
<dbReference type="Proteomes" id="UP000789570">
    <property type="component" value="Unassembled WGS sequence"/>
</dbReference>
<evidence type="ECO:0000256" key="1">
    <source>
        <dbReference type="SAM" id="MobiDB-lite"/>
    </source>
</evidence>